<dbReference type="SUPFAM" id="SSF69593">
    <property type="entry name" value="Glycerol-3-phosphate (1)-acyltransferase"/>
    <property type="match status" value="1"/>
</dbReference>
<evidence type="ECO:0000256" key="4">
    <source>
        <dbReference type="ARBA" id="ARBA00023136"/>
    </source>
</evidence>
<keyword evidence="5 7" id="KW-0012">Acyltransferase</keyword>
<feature type="domain" description="Phospholipid/glycerol acyltransferase" evidence="6">
    <location>
        <begin position="238"/>
        <end position="365"/>
    </location>
</feature>
<sequence>MTLGSSGEPLALTRSDFSKLYNAKEGSEDWDVLEEQKWSAYHRLESFRRLVAWARGEGWRGMKNYIGTPILYPDFASESFDLVLNSAAVQRTIQELATRRASHIMSHIHQGKISPTIVQVMMKEPESPWDPSLAGIKLDLPKPLRDIIPKNKHYRGDDLQRFYTYVHTKLIDELNHGAAIIMEKSAARLNSGSFVQGFGFSVNEILVSMYNLGTHVKMEQVLELRRIAADAQEKRQSIVFLPCHKSHIDYLVMSFIMYRIGMALPHIIAGNNLDLPVLGGILRQGGALFVRRTFQGDSLYPSVIKEYIMTLLERGMNMEVFIEGTRSRTGKLLPPRYGILKYMMTALRENRTDDILLCPVSLQYDSVIEAETYVSELLGKPKEPESLYNIVRSSSSLLQLKMGRIDVRFKQPWSMRQWLDEEASARKLSVQTEQTDNQLLKALGYRILSDINSVSVIMPSALVGTVMLTLRGRGIGRAALIDGVTRLRERILNKGMEVANFGLDHIGDVVDRALKDMKGLIVEHKNLLEPTFEPVKKFELSFYRNQIMHIFVHESLVCVALYTHVKHGGPESDQVMSYKELYEECAFISNVLRDEFVYGSLPLEQNIKNVVRTLVEEDVLAFLPTEGQSATVEDWVEGRALLHLAEAERFSGRRHFDLFLFLVWPYIECYWLAAVSLLALAPERPVGMDTKKVPWYQNKDLIPCAQKIGHTLFQQGMLSHDEAVNGASLANAFSYFEQRNILIKRKKGERKPVTLVTLNPEWIPSANPLGVQHVSDLPEEEYGRLAQFISQLGDFRREGKDRRSQSDWRVSAHIYAGGAKLVEWAPLEQARKLKL</sequence>
<evidence type="ECO:0000259" key="6">
    <source>
        <dbReference type="SMART" id="SM00563"/>
    </source>
</evidence>
<dbReference type="GO" id="GO:0006631">
    <property type="term" value="P:fatty acid metabolic process"/>
    <property type="evidence" value="ECO:0007669"/>
    <property type="project" value="TreeGrafter"/>
</dbReference>
<dbReference type="SMART" id="SM00563">
    <property type="entry name" value="PlsC"/>
    <property type="match status" value="1"/>
</dbReference>
<comment type="subcellular location">
    <subcellularLocation>
        <location evidence="1">Endomembrane system</location>
        <topology evidence="1">Peripheral membrane protein</topology>
    </subcellularLocation>
</comment>
<gene>
    <name evidence="7" type="ORF">Malapachy_1866</name>
</gene>
<evidence type="ECO:0000256" key="2">
    <source>
        <dbReference type="ARBA" id="ARBA00007937"/>
    </source>
</evidence>
<dbReference type="AlphaFoldDB" id="A0A0N0RS58"/>
<name>A0A0N0RS58_9BASI</name>
<dbReference type="EMBL" id="LGAV01000005">
    <property type="protein sequence ID" value="KOS13879.1"/>
    <property type="molecule type" value="Genomic_DNA"/>
</dbReference>
<organism evidence="7 8">
    <name type="scientific">Malassezia pachydermatis</name>
    <dbReference type="NCBI Taxonomy" id="77020"/>
    <lineage>
        <taxon>Eukaryota</taxon>
        <taxon>Fungi</taxon>
        <taxon>Dikarya</taxon>
        <taxon>Basidiomycota</taxon>
        <taxon>Ustilaginomycotina</taxon>
        <taxon>Malasseziomycetes</taxon>
        <taxon>Malasseziales</taxon>
        <taxon>Malasseziaceae</taxon>
        <taxon>Malassezia</taxon>
    </lineage>
</organism>
<dbReference type="InterPro" id="IPR045520">
    <property type="entry name" value="GPAT/DHAPAT_C"/>
</dbReference>
<keyword evidence="3 7" id="KW-0808">Transferase</keyword>
<dbReference type="Pfam" id="PF01553">
    <property type="entry name" value="Acyltransferase"/>
    <property type="match status" value="1"/>
</dbReference>
<dbReference type="STRING" id="77020.A0A0N0RS58"/>
<dbReference type="Proteomes" id="UP000037751">
    <property type="component" value="Unassembled WGS sequence"/>
</dbReference>
<dbReference type="GO" id="GO:0008654">
    <property type="term" value="P:phospholipid biosynthetic process"/>
    <property type="evidence" value="ECO:0007669"/>
    <property type="project" value="TreeGrafter"/>
</dbReference>
<dbReference type="InterPro" id="IPR002123">
    <property type="entry name" value="Plipid/glycerol_acylTrfase"/>
</dbReference>
<keyword evidence="4" id="KW-0472">Membrane</keyword>
<evidence type="ECO:0000313" key="8">
    <source>
        <dbReference type="Proteomes" id="UP000037751"/>
    </source>
</evidence>
<dbReference type="RefSeq" id="XP_017991511.1">
    <property type="nucleotide sequence ID" value="XM_018136362.1"/>
</dbReference>
<dbReference type="PANTHER" id="PTHR12563:SF17">
    <property type="entry name" value="DIHYDROXYACETONE PHOSPHATE ACYLTRANSFERASE"/>
    <property type="match status" value="1"/>
</dbReference>
<dbReference type="GO" id="GO:0019432">
    <property type="term" value="P:triglyceride biosynthetic process"/>
    <property type="evidence" value="ECO:0007669"/>
    <property type="project" value="TreeGrafter"/>
</dbReference>
<dbReference type="CDD" id="cd07993">
    <property type="entry name" value="LPLAT_DHAPAT-like"/>
    <property type="match status" value="1"/>
</dbReference>
<dbReference type="GO" id="GO:0031966">
    <property type="term" value="C:mitochondrial membrane"/>
    <property type="evidence" value="ECO:0007669"/>
    <property type="project" value="TreeGrafter"/>
</dbReference>
<evidence type="ECO:0000256" key="1">
    <source>
        <dbReference type="ARBA" id="ARBA00004184"/>
    </source>
</evidence>
<evidence type="ECO:0000313" key="7">
    <source>
        <dbReference type="EMBL" id="KOS13879.1"/>
    </source>
</evidence>
<proteinExistence type="inferred from homology"/>
<protein>
    <submittedName>
        <fullName evidence="7">Glycerol-3-phosphate acyltransferase</fullName>
    </submittedName>
</protein>
<dbReference type="GO" id="GO:0012505">
    <property type="term" value="C:endomembrane system"/>
    <property type="evidence" value="ECO:0007669"/>
    <property type="project" value="UniProtKB-SubCell"/>
</dbReference>
<dbReference type="InterPro" id="IPR041728">
    <property type="entry name" value="GPAT/DHAPAT_LPLAT"/>
</dbReference>
<dbReference type="GeneID" id="28728237"/>
<evidence type="ECO:0000256" key="5">
    <source>
        <dbReference type="ARBA" id="ARBA00023315"/>
    </source>
</evidence>
<keyword evidence="8" id="KW-1185">Reference proteome</keyword>
<dbReference type="GO" id="GO:0004366">
    <property type="term" value="F:glycerol-3-phosphate O-acyltransferase activity"/>
    <property type="evidence" value="ECO:0007669"/>
    <property type="project" value="TreeGrafter"/>
</dbReference>
<dbReference type="OrthoDB" id="10255570at2759"/>
<reference evidence="7 8" key="1">
    <citation type="submission" date="2015-07" db="EMBL/GenBank/DDBJ databases">
        <title>Draft Genome Sequence of Malassezia furfur CBS1878 and Malassezia pachydermatis CBS1879.</title>
        <authorList>
            <person name="Triana S."/>
            <person name="Ohm R."/>
            <person name="Gonzalez A."/>
            <person name="DeCock H."/>
            <person name="Restrepo S."/>
            <person name="Celis A."/>
        </authorList>
    </citation>
    <scope>NUCLEOTIDE SEQUENCE [LARGE SCALE GENOMIC DNA]</scope>
    <source>
        <strain evidence="7 8">CBS 1879</strain>
    </source>
</reference>
<dbReference type="GO" id="GO:0006072">
    <property type="term" value="P:glycerol-3-phosphate metabolic process"/>
    <property type="evidence" value="ECO:0007669"/>
    <property type="project" value="TreeGrafter"/>
</dbReference>
<accession>A0A0N0RS58</accession>
<dbReference type="PANTHER" id="PTHR12563">
    <property type="entry name" value="GLYCEROL-3-PHOSPHATE ACYLTRANSFERASE"/>
    <property type="match status" value="1"/>
</dbReference>
<evidence type="ECO:0000256" key="3">
    <source>
        <dbReference type="ARBA" id="ARBA00022679"/>
    </source>
</evidence>
<comment type="caution">
    <text evidence="7">The sequence shown here is derived from an EMBL/GenBank/DDBJ whole genome shotgun (WGS) entry which is preliminary data.</text>
</comment>
<dbReference type="Pfam" id="PF19277">
    <property type="entry name" value="GPAT_C"/>
    <property type="match status" value="1"/>
</dbReference>
<dbReference type="InterPro" id="IPR022284">
    <property type="entry name" value="GPAT/DHAPAT"/>
</dbReference>
<dbReference type="VEuPathDB" id="FungiDB:Malapachy_1866"/>
<comment type="similarity">
    <text evidence="2">Belongs to the GPAT/DAPAT family.</text>
</comment>